<organism evidence="1 2">
    <name type="scientific">Brevibacillus brevis</name>
    <name type="common">Bacillus brevis</name>
    <dbReference type="NCBI Taxonomy" id="1393"/>
    <lineage>
        <taxon>Bacteria</taxon>
        <taxon>Bacillati</taxon>
        <taxon>Bacillota</taxon>
        <taxon>Bacilli</taxon>
        <taxon>Bacillales</taxon>
        <taxon>Paenibacillaceae</taxon>
        <taxon>Brevibacillus</taxon>
    </lineage>
</organism>
<sequence length="70" mass="8363">MEEEQSFHCCASCVHFRVEKETGKVLYRCSRLGYETRPDYRFECWTPTERVKRLMASRQRNAAEDHETSS</sequence>
<dbReference type="Proteomes" id="UP001256827">
    <property type="component" value="Chromosome"/>
</dbReference>
<accession>A0ABY9T9N9</accession>
<evidence type="ECO:0000313" key="2">
    <source>
        <dbReference type="Proteomes" id="UP001256827"/>
    </source>
</evidence>
<dbReference type="RefSeq" id="WP_310771831.1">
    <property type="nucleotide sequence ID" value="NZ_CP134050.1"/>
</dbReference>
<name>A0ABY9T9N9_BREBE</name>
<protein>
    <submittedName>
        <fullName evidence="1">Uncharacterized protein</fullName>
    </submittedName>
</protein>
<reference evidence="1 2" key="1">
    <citation type="submission" date="2023-09" db="EMBL/GenBank/DDBJ databases">
        <title>Complete Genome and Methylome dissection of Bacillus brevis NEB573 original source of BbsI restriction endonuclease.</title>
        <authorList>
            <person name="Fomenkov A."/>
            <person name="Roberts R.D."/>
        </authorList>
    </citation>
    <scope>NUCLEOTIDE SEQUENCE [LARGE SCALE GENOMIC DNA]</scope>
    <source>
        <strain evidence="1 2">NEB573</strain>
    </source>
</reference>
<proteinExistence type="predicted"/>
<keyword evidence="2" id="KW-1185">Reference proteome</keyword>
<dbReference type="EMBL" id="CP134050">
    <property type="protein sequence ID" value="WNC16816.1"/>
    <property type="molecule type" value="Genomic_DNA"/>
</dbReference>
<evidence type="ECO:0000313" key="1">
    <source>
        <dbReference type="EMBL" id="WNC16816.1"/>
    </source>
</evidence>
<gene>
    <name evidence="1" type="ORF">RGB73_11005</name>
</gene>